<dbReference type="Proteomes" id="UP000232638">
    <property type="component" value="Chromosome"/>
</dbReference>
<dbReference type="InterPro" id="IPR021327">
    <property type="entry name" value="DUF2934"/>
</dbReference>
<reference evidence="1 2" key="1">
    <citation type="submission" date="2017-03" db="EMBL/GenBank/DDBJ databases">
        <title>Complete genome sequence of Candidatus 'Thiodictyon syntrophicum' sp. nov. strain Cad16T, a photolithoautotroph purple sulfur bacterium isolated from an alpine meromictic lake.</title>
        <authorList>
            <person name="Luedin S.M."/>
            <person name="Pothier J.F."/>
            <person name="Danza F."/>
            <person name="Storelli N."/>
            <person name="Wittwer M."/>
            <person name="Tonolla M."/>
        </authorList>
    </citation>
    <scope>NUCLEOTIDE SEQUENCE [LARGE SCALE GENOMIC DNA]</scope>
    <source>
        <strain evidence="1 2">Cad16T</strain>
    </source>
</reference>
<proteinExistence type="predicted"/>
<accession>A0A2K8U324</accession>
<gene>
    <name evidence="1" type="ORF">THSYN_02725</name>
</gene>
<evidence type="ECO:0000313" key="2">
    <source>
        <dbReference type="Proteomes" id="UP000232638"/>
    </source>
</evidence>
<dbReference type="AlphaFoldDB" id="A0A2K8U324"/>
<evidence type="ECO:0000313" key="1">
    <source>
        <dbReference type="EMBL" id="AUB79983.1"/>
    </source>
</evidence>
<dbReference type="Pfam" id="PF11154">
    <property type="entry name" value="DUF2934"/>
    <property type="match status" value="1"/>
</dbReference>
<dbReference type="KEGG" id="tsy:THSYN_02725"/>
<protein>
    <recommendedName>
        <fullName evidence="3">DUF2934 domain-containing protein</fullName>
    </recommendedName>
</protein>
<keyword evidence="2" id="KW-1185">Reference proteome</keyword>
<dbReference type="RefSeq" id="WP_100917794.1">
    <property type="nucleotide sequence ID" value="NZ_CP020370.1"/>
</dbReference>
<dbReference type="OrthoDB" id="8538784at2"/>
<sequence>MQPERADSALTLSAEERHEMIAVAAYYLAEQRGFPGEGAMDDWIHAEHQIDRMVERMRHEGANRRALERIGLRNALKLWGQDGEDAQAS</sequence>
<organism evidence="1 2">
    <name type="scientific">Candidatus Thiodictyon syntrophicum</name>
    <dbReference type="NCBI Taxonomy" id="1166950"/>
    <lineage>
        <taxon>Bacteria</taxon>
        <taxon>Pseudomonadati</taxon>
        <taxon>Pseudomonadota</taxon>
        <taxon>Gammaproteobacteria</taxon>
        <taxon>Chromatiales</taxon>
        <taxon>Chromatiaceae</taxon>
        <taxon>Thiodictyon</taxon>
    </lineage>
</organism>
<dbReference type="EMBL" id="CP020370">
    <property type="protein sequence ID" value="AUB79983.1"/>
    <property type="molecule type" value="Genomic_DNA"/>
</dbReference>
<evidence type="ECO:0008006" key="3">
    <source>
        <dbReference type="Google" id="ProtNLM"/>
    </source>
</evidence>
<name>A0A2K8U324_9GAMM</name>